<protein>
    <recommendedName>
        <fullName evidence="2">YbjN domain-containing protein</fullName>
    </recommendedName>
</protein>
<comment type="caution">
    <text evidence="1">The sequence shown here is derived from an EMBL/GenBank/DDBJ whole genome shotgun (WGS) entry which is preliminary data.</text>
</comment>
<dbReference type="OrthoDB" id="5192220at2"/>
<evidence type="ECO:0008006" key="2">
    <source>
        <dbReference type="Google" id="ProtNLM"/>
    </source>
</evidence>
<dbReference type="RefSeq" id="WP_123104481.1">
    <property type="nucleotide sequence ID" value="NZ_CP127527.1"/>
</dbReference>
<organism evidence="1">
    <name type="scientific">Acidithiobacillus sulfuriphilus</name>
    <dbReference type="NCBI Taxonomy" id="1867749"/>
    <lineage>
        <taxon>Bacteria</taxon>
        <taxon>Pseudomonadati</taxon>
        <taxon>Pseudomonadota</taxon>
        <taxon>Acidithiobacillia</taxon>
        <taxon>Acidithiobacillales</taxon>
        <taxon>Acidithiobacillaceae</taxon>
        <taxon>Acidithiobacillus</taxon>
    </lineage>
</organism>
<dbReference type="AlphaFoldDB" id="A0A3M8QZF5"/>
<dbReference type="EMBL" id="RIZI01000176">
    <property type="protein sequence ID" value="RNF60304.1"/>
    <property type="molecule type" value="Genomic_DNA"/>
</dbReference>
<sequence length="155" mass="16924">MTHLTVAQDLFNELGWDAAQLPDVPVISCALRLPNGVVDIFCHYHAERDRLLFYVRPQKLAMIPAQRMAVAEYITRANYGLPLGNFELDLEDGEINFKNAVQVPEGVISTALLRPYLLNAVETVNYYLPGLQQVLAGSATPAAAVTALEGPAQGC</sequence>
<reference evidence="1" key="1">
    <citation type="submission" date="2018-10" db="EMBL/GenBank/DDBJ databases">
        <title>Acidithiobacillus sulfuriphilus sp. nov.: an extremely acidophilic sulfur-oxidizing chemolithotroph isolated from a neutral pH environment.</title>
        <authorList>
            <person name="Falagan C."/>
            <person name="Moya-Beltran A."/>
            <person name="Quatrini R."/>
            <person name="Johnson D.B."/>
        </authorList>
    </citation>
    <scope>NUCLEOTIDE SEQUENCE [LARGE SCALE GENOMIC DNA]</scope>
    <source>
        <strain evidence="1">CJ-2</strain>
    </source>
</reference>
<proteinExistence type="predicted"/>
<name>A0A3M8QZF5_9PROT</name>
<accession>A0A3M8QZF5</accession>
<gene>
    <name evidence="1" type="ORF">EC580_09540</name>
</gene>
<evidence type="ECO:0000313" key="1">
    <source>
        <dbReference type="EMBL" id="RNF60304.1"/>
    </source>
</evidence>